<name>L1JIM6_GUITC</name>
<organism evidence="2">
    <name type="scientific">Guillardia theta (strain CCMP2712)</name>
    <name type="common">Cryptophyte</name>
    <dbReference type="NCBI Taxonomy" id="905079"/>
    <lineage>
        <taxon>Eukaryota</taxon>
        <taxon>Cryptophyceae</taxon>
        <taxon>Pyrenomonadales</taxon>
        <taxon>Geminigeraceae</taxon>
        <taxon>Guillardia</taxon>
    </lineage>
</organism>
<reference evidence="2 4" key="1">
    <citation type="journal article" date="2012" name="Nature">
        <title>Algal genomes reveal evolutionary mosaicism and the fate of nucleomorphs.</title>
        <authorList>
            <consortium name="DOE Joint Genome Institute"/>
            <person name="Curtis B.A."/>
            <person name="Tanifuji G."/>
            <person name="Burki F."/>
            <person name="Gruber A."/>
            <person name="Irimia M."/>
            <person name="Maruyama S."/>
            <person name="Arias M.C."/>
            <person name="Ball S.G."/>
            <person name="Gile G.H."/>
            <person name="Hirakawa Y."/>
            <person name="Hopkins J.F."/>
            <person name="Kuo A."/>
            <person name="Rensing S.A."/>
            <person name="Schmutz J."/>
            <person name="Symeonidi A."/>
            <person name="Elias M."/>
            <person name="Eveleigh R.J."/>
            <person name="Herman E.K."/>
            <person name="Klute M.J."/>
            <person name="Nakayama T."/>
            <person name="Obornik M."/>
            <person name="Reyes-Prieto A."/>
            <person name="Armbrust E.V."/>
            <person name="Aves S.J."/>
            <person name="Beiko R.G."/>
            <person name="Coutinho P."/>
            <person name="Dacks J.B."/>
            <person name="Durnford D.G."/>
            <person name="Fast N.M."/>
            <person name="Green B.R."/>
            <person name="Grisdale C.J."/>
            <person name="Hempel F."/>
            <person name="Henrissat B."/>
            <person name="Hoppner M.P."/>
            <person name="Ishida K."/>
            <person name="Kim E."/>
            <person name="Koreny L."/>
            <person name="Kroth P.G."/>
            <person name="Liu Y."/>
            <person name="Malik S.B."/>
            <person name="Maier U.G."/>
            <person name="McRose D."/>
            <person name="Mock T."/>
            <person name="Neilson J.A."/>
            <person name="Onodera N.T."/>
            <person name="Poole A.M."/>
            <person name="Pritham E.J."/>
            <person name="Richards T.A."/>
            <person name="Rocap G."/>
            <person name="Roy S.W."/>
            <person name="Sarai C."/>
            <person name="Schaack S."/>
            <person name="Shirato S."/>
            <person name="Slamovits C.H."/>
            <person name="Spencer D.F."/>
            <person name="Suzuki S."/>
            <person name="Worden A.Z."/>
            <person name="Zauner S."/>
            <person name="Barry K."/>
            <person name="Bell C."/>
            <person name="Bharti A.K."/>
            <person name="Crow J.A."/>
            <person name="Grimwood J."/>
            <person name="Kramer R."/>
            <person name="Lindquist E."/>
            <person name="Lucas S."/>
            <person name="Salamov A."/>
            <person name="McFadden G.I."/>
            <person name="Lane C.E."/>
            <person name="Keeling P.J."/>
            <person name="Gray M.W."/>
            <person name="Grigoriev I.V."/>
            <person name="Archibald J.M."/>
        </authorList>
    </citation>
    <scope>NUCLEOTIDE SEQUENCE</scope>
    <source>
        <strain evidence="2 4">CCMP2712</strain>
    </source>
</reference>
<gene>
    <name evidence="2" type="ORF">GUITHDRAFT_162475</name>
</gene>
<dbReference type="RefSeq" id="XP_005835348.1">
    <property type="nucleotide sequence ID" value="XM_005835291.1"/>
</dbReference>
<feature type="region of interest" description="Disordered" evidence="1">
    <location>
        <begin position="427"/>
        <end position="476"/>
    </location>
</feature>
<dbReference type="HOGENOM" id="CLU_574217_0_0_1"/>
<dbReference type="EMBL" id="JH992986">
    <property type="protein sequence ID" value="EKX48368.1"/>
    <property type="molecule type" value="Genomic_DNA"/>
</dbReference>
<feature type="region of interest" description="Disordered" evidence="1">
    <location>
        <begin position="39"/>
        <end position="68"/>
    </location>
</feature>
<dbReference type="GeneID" id="17304989"/>
<dbReference type="AlphaFoldDB" id="L1JIM6"/>
<evidence type="ECO:0000313" key="3">
    <source>
        <dbReference type="EnsemblProtists" id="EKX48368"/>
    </source>
</evidence>
<reference evidence="4" key="2">
    <citation type="submission" date="2012-11" db="EMBL/GenBank/DDBJ databases">
        <authorList>
            <person name="Kuo A."/>
            <person name="Curtis B.A."/>
            <person name="Tanifuji G."/>
            <person name="Burki F."/>
            <person name="Gruber A."/>
            <person name="Irimia M."/>
            <person name="Maruyama S."/>
            <person name="Arias M.C."/>
            <person name="Ball S.G."/>
            <person name="Gile G.H."/>
            <person name="Hirakawa Y."/>
            <person name="Hopkins J.F."/>
            <person name="Rensing S.A."/>
            <person name="Schmutz J."/>
            <person name="Symeonidi A."/>
            <person name="Elias M."/>
            <person name="Eveleigh R.J."/>
            <person name="Herman E.K."/>
            <person name="Klute M.J."/>
            <person name="Nakayama T."/>
            <person name="Obornik M."/>
            <person name="Reyes-Prieto A."/>
            <person name="Armbrust E.V."/>
            <person name="Aves S.J."/>
            <person name="Beiko R.G."/>
            <person name="Coutinho P."/>
            <person name="Dacks J.B."/>
            <person name="Durnford D.G."/>
            <person name="Fast N.M."/>
            <person name="Green B.R."/>
            <person name="Grisdale C."/>
            <person name="Hempe F."/>
            <person name="Henrissat B."/>
            <person name="Hoppner M.P."/>
            <person name="Ishida K.-I."/>
            <person name="Kim E."/>
            <person name="Koreny L."/>
            <person name="Kroth P.G."/>
            <person name="Liu Y."/>
            <person name="Malik S.-B."/>
            <person name="Maier U.G."/>
            <person name="McRose D."/>
            <person name="Mock T."/>
            <person name="Neilson J.A."/>
            <person name="Onodera N.T."/>
            <person name="Poole A.M."/>
            <person name="Pritham E.J."/>
            <person name="Richards T.A."/>
            <person name="Rocap G."/>
            <person name="Roy S.W."/>
            <person name="Sarai C."/>
            <person name="Schaack S."/>
            <person name="Shirato S."/>
            <person name="Slamovits C.H."/>
            <person name="Spencer D.F."/>
            <person name="Suzuki S."/>
            <person name="Worden A.Z."/>
            <person name="Zauner S."/>
            <person name="Barry K."/>
            <person name="Bell C."/>
            <person name="Bharti A.K."/>
            <person name="Crow J.A."/>
            <person name="Grimwood J."/>
            <person name="Kramer R."/>
            <person name="Lindquist E."/>
            <person name="Lucas S."/>
            <person name="Salamov A."/>
            <person name="McFadden G.I."/>
            <person name="Lane C.E."/>
            <person name="Keeling P.J."/>
            <person name="Gray M.W."/>
            <person name="Grigoriev I.V."/>
            <person name="Archibald J.M."/>
        </authorList>
    </citation>
    <scope>NUCLEOTIDE SEQUENCE</scope>
    <source>
        <strain evidence="4">CCMP2712</strain>
    </source>
</reference>
<evidence type="ECO:0000256" key="1">
    <source>
        <dbReference type="SAM" id="MobiDB-lite"/>
    </source>
</evidence>
<dbReference type="Proteomes" id="UP000011087">
    <property type="component" value="Unassembled WGS sequence"/>
</dbReference>
<protein>
    <submittedName>
        <fullName evidence="2 3">Uncharacterized protein</fullName>
    </submittedName>
</protein>
<reference evidence="3" key="3">
    <citation type="submission" date="2015-06" db="UniProtKB">
        <authorList>
            <consortium name="EnsemblProtists"/>
        </authorList>
    </citation>
    <scope>IDENTIFICATION</scope>
</reference>
<feature type="region of interest" description="Disordered" evidence="1">
    <location>
        <begin position="1"/>
        <end position="22"/>
    </location>
</feature>
<evidence type="ECO:0000313" key="4">
    <source>
        <dbReference type="Proteomes" id="UP000011087"/>
    </source>
</evidence>
<dbReference type="EnsemblProtists" id="EKX48368">
    <property type="protein sequence ID" value="EKX48368"/>
    <property type="gene ID" value="GUITHDRAFT_162475"/>
</dbReference>
<keyword evidence="4" id="KW-1185">Reference proteome</keyword>
<dbReference type="KEGG" id="gtt:GUITHDRAFT_162475"/>
<feature type="compositionally biased region" description="Polar residues" evidence="1">
    <location>
        <begin position="455"/>
        <end position="469"/>
    </location>
</feature>
<proteinExistence type="predicted"/>
<evidence type="ECO:0000313" key="2">
    <source>
        <dbReference type="EMBL" id="EKX48368.1"/>
    </source>
</evidence>
<sequence>MTIEGEEDASTNFSSVGSAGLESMTGVPSIASTQNISSMNTWNQPAGQTQQGVSSGQPNQQAVSQAGLSQIQAAQADLFNQSANPSNAFSHVHVNNMDAKGLMGVNQILDDKFVTNHRRDRMPNRDCASMHLYKSHKASYPDAESRKCTAAPECRYDDVLCSANGKSWSALCESDTAFVFVSAPQWFRWVVASNRHMALEAFAASVKAGQREEAMRAAKRSKGLLDGHTDELADTLAKIGATLCELSVSTYVVKLGVDDEEEDKKIGQTSHSVNVKGAKSWSEFQEAVTQLVSAVRELVPDVEIKQNQARVALTKSSFHIGHCIDIGNLNIADDFAEVCTRKKKGAEAAVGKAAKTNGGLVLKLHKWNAKVMLHGNGRGDMWWPTSDLENMTEAYNALCAHLNISGHPSSPSSMDLHHLAWAEHPLESDLMPPPQPLVRKGGSFKKKMSEEGQPLFSQGASNPVMQNQAFPGFKAT</sequence>
<dbReference type="PaxDb" id="55529-EKX48368"/>
<accession>L1JIM6</accession>